<dbReference type="Proteomes" id="UP000238356">
    <property type="component" value="Unassembled WGS sequence"/>
</dbReference>
<dbReference type="GeneID" id="66722361"/>
<evidence type="ECO:0000313" key="1">
    <source>
        <dbReference type="EMBL" id="PPJ23379.1"/>
    </source>
</evidence>
<dbReference type="InterPro" id="IPR018727">
    <property type="entry name" value="DUF2267"/>
</dbReference>
<dbReference type="Pfam" id="PF10025">
    <property type="entry name" value="DUF2267"/>
    <property type="match status" value="1"/>
</dbReference>
<dbReference type="Gene3D" id="1.10.490.110">
    <property type="entry name" value="Uncharacterized conserved protein DUF2267"/>
    <property type="match status" value="1"/>
</dbReference>
<dbReference type="EMBL" id="PSZD01000024">
    <property type="protein sequence ID" value="PPJ23379.1"/>
    <property type="molecule type" value="Genomic_DNA"/>
</dbReference>
<gene>
    <name evidence="1" type="ORF">C5F51_28455</name>
</gene>
<sequence length="214" mass="23581">MSLQHDPLAPAVHTAHEWLHAVADRIGTEDRAFTYRVVCAWLHTVRDRLDVAASARLTAQLPEILRGVYYEDWVPGHVPVRHGTDEFLAQFAHEARVPRDQVPGLVGAVTEVMLQRCSSGQFDGLFAVLPAPMRELLRGYPEGARHTARPAGPGDGSRMDALEHRLQLLGDAVAVLARGLEELPTTGQEHRSAAAQQAHRLLMREHLTTPSTGH</sequence>
<keyword evidence="2" id="KW-1185">Reference proteome</keyword>
<name>A0A2S5ZYI7_9NOCA</name>
<dbReference type="RefSeq" id="WP_064909342.1">
    <property type="nucleotide sequence ID" value="NZ_JAHUVX010000005.1"/>
</dbReference>
<protein>
    <submittedName>
        <fullName evidence="1">DUF2267 domain-containing protein</fullName>
    </submittedName>
</protein>
<reference evidence="1 2" key="1">
    <citation type="submission" date="2018-02" db="EMBL/GenBank/DDBJ databases">
        <title>8 Nocardia nova and 1 Nocardia cyriacigeorgica strain used for evolution to TMP-SMX.</title>
        <authorList>
            <person name="Mehta H."/>
            <person name="Weng J."/>
            <person name="Shamoo Y."/>
        </authorList>
    </citation>
    <scope>NUCLEOTIDE SEQUENCE [LARGE SCALE GENOMIC DNA]</scope>
    <source>
        <strain evidence="1 2">BAA2227</strain>
    </source>
</reference>
<comment type="caution">
    <text evidence="1">The sequence shown here is derived from an EMBL/GenBank/DDBJ whole genome shotgun (WGS) entry which is preliminary data.</text>
</comment>
<dbReference type="AlphaFoldDB" id="A0A2S5ZYI7"/>
<organism evidence="1 2">
    <name type="scientific">Nocardia nova</name>
    <dbReference type="NCBI Taxonomy" id="37330"/>
    <lineage>
        <taxon>Bacteria</taxon>
        <taxon>Bacillati</taxon>
        <taxon>Actinomycetota</taxon>
        <taxon>Actinomycetes</taxon>
        <taxon>Mycobacteriales</taxon>
        <taxon>Nocardiaceae</taxon>
        <taxon>Nocardia</taxon>
    </lineage>
</organism>
<accession>A0A2S5ZYI7</accession>
<proteinExistence type="predicted"/>
<dbReference type="InterPro" id="IPR038282">
    <property type="entry name" value="DUF2267_sf"/>
</dbReference>
<evidence type="ECO:0000313" key="2">
    <source>
        <dbReference type="Proteomes" id="UP000238356"/>
    </source>
</evidence>